<dbReference type="SUPFAM" id="SSF51338">
    <property type="entry name" value="Composite domain of metallo-dependent hydrolases"/>
    <property type="match status" value="1"/>
</dbReference>
<dbReference type="InterPro" id="IPR006680">
    <property type="entry name" value="Amidohydro-rel"/>
</dbReference>
<proteinExistence type="inferred from homology"/>
<dbReference type="InterPro" id="IPR003764">
    <property type="entry name" value="GlcNAc_6-P_deAcase"/>
</dbReference>
<keyword evidence="3 5" id="KW-0378">Hydrolase</keyword>
<evidence type="ECO:0000256" key="1">
    <source>
        <dbReference type="ARBA" id="ARBA00010716"/>
    </source>
</evidence>
<dbReference type="Pfam" id="PF01979">
    <property type="entry name" value="Amidohydro_1"/>
    <property type="match status" value="1"/>
</dbReference>
<dbReference type="PANTHER" id="PTHR11113:SF14">
    <property type="entry name" value="N-ACETYLGLUCOSAMINE-6-PHOSPHATE DEACETYLASE"/>
    <property type="match status" value="1"/>
</dbReference>
<sequence>MLLTADKVFDGSTLLTNVTVEVDQDKIIAIHQGVLPNAEYIPGTLTAGFIDVHVNGGGGKLFNFEPSVETVETMISAHAKFGTTALLPTLITDEASVMERAADAISDAVKQNSPGILGIHFEGPHLSIPKKGVHEETLVRPIGDREKAIFNRTDLGIKIVTLAPENVSDEDVVELINNQVKVSLGHSNATYERAKEVVALGADSFTHLFNAMSPFTSRAPGVLGAALETDSAWCGIILDGHHMHYGSAKIAHAIKPKGKLLLVTDSMSTIGSDQQGFEFFGVEVIRDGDKLSTPEGTLAGSALDMITAVKNAVEHLGLSLEEALNMVSLYPAQYLTVDNKMGSIQVGKQADLTVFTNDFNVSKTWIAGKLIHTND</sequence>
<evidence type="ECO:0000256" key="4">
    <source>
        <dbReference type="ARBA" id="ARBA00023277"/>
    </source>
</evidence>
<evidence type="ECO:0000259" key="6">
    <source>
        <dbReference type="Pfam" id="PF01979"/>
    </source>
</evidence>
<dbReference type="RefSeq" id="WP_315947471.1">
    <property type="nucleotide sequence ID" value="NZ_JAWCUA010000010.1"/>
</dbReference>
<gene>
    <name evidence="7" type="primary">nagA</name>
    <name evidence="7" type="ORF">RT723_12910</name>
</gene>
<dbReference type="SUPFAM" id="SSF51556">
    <property type="entry name" value="Metallo-dependent hydrolases"/>
    <property type="match status" value="1"/>
</dbReference>
<dbReference type="InterPro" id="IPR032466">
    <property type="entry name" value="Metal_Hydrolase"/>
</dbReference>
<evidence type="ECO:0000256" key="3">
    <source>
        <dbReference type="ARBA" id="ARBA00022801"/>
    </source>
</evidence>
<comment type="catalytic activity">
    <reaction evidence="5">
        <text>N-acetyl-D-glucosamine 6-phosphate + H2O = D-glucosamine 6-phosphate + acetate</text>
        <dbReference type="Rhea" id="RHEA:22936"/>
        <dbReference type="ChEBI" id="CHEBI:15377"/>
        <dbReference type="ChEBI" id="CHEBI:30089"/>
        <dbReference type="ChEBI" id="CHEBI:57513"/>
        <dbReference type="ChEBI" id="CHEBI:58725"/>
        <dbReference type="EC" id="3.5.1.25"/>
    </reaction>
</comment>
<dbReference type="PIRSF" id="PIRSF038994">
    <property type="entry name" value="NagA"/>
    <property type="match status" value="1"/>
</dbReference>
<dbReference type="Gene3D" id="2.30.40.10">
    <property type="entry name" value="Urease, subunit C, domain 1"/>
    <property type="match status" value="1"/>
</dbReference>
<dbReference type="PANTHER" id="PTHR11113">
    <property type="entry name" value="N-ACETYLGLUCOSAMINE-6-PHOSPHATE DEACETYLASE"/>
    <property type="match status" value="1"/>
</dbReference>
<dbReference type="InterPro" id="IPR011059">
    <property type="entry name" value="Metal-dep_hydrolase_composite"/>
</dbReference>
<keyword evidence="2" id="KW-0479">Metal-binding</keyword>
<protein>
    <recommendedName>
        <fullName evidence="5">N-acetylgalactosamine-6-phosphate deacetylase</fullName>
        <ecNumber evidence="5">3.5.1.25</ecNumber>
    </recommendedName>
    <alternativeName>
        <fullName evidence="5">N-acetylglucosamine-6-phosphate deacetylase</fullName>
    </alternativeName>
</protein>
<comment type="similarity">
    <text evidence="1 5">Belongs to the metallo-dependent hydrolases superfamily. NagA family.</text>
</comment>
<comment type="caution">
    <text evidence="7">The sequence shown here is derived from an EMBL/GenBank/DDBJ whole genome shotgun (WGS) entry which is preliminary data.</text>
</comment>
<keyword evidence="8" id="KW-1185">Reference proteome</keyword>
<keyword evidence="4 5" id="KW-0119">Carbohydrate metabolism</keyword>
<feature type="domain" description="Amidohydrolase-related" evidence="6">
    <location>
        <begin position="44"/>
        <end position="370"/>
    </location>
</feature>
<dbReference type="EMBL" id="JAWCUA010000010">
    <property type="protein sequence ID" value="MDU0113881.1"/>
    <property type="molecule type" value="Genomic_DNA"/>
</dbReference>
<evidence type="ECO:0000256" key="5">
    <source>
        <dbReference type="PIRNR" id="PIRNR038994"/>
    </source>
</evidence>
<accession>A0ABU3R2I1</accession>
<dbReference type="CDD" id="cd00854">
    <property type="entry name" value="NagA"/>
    <property type="match status" value="1"/>
</dbReference>
<reference evidence="7 8" key="1">
    <citation type="submission" date="2023-10" db="EMBL/GenBank/DDBJ databases">
        <title>Psychrosphaera aquimaarina strain SW33 isolated from seawater.</title>
        <authorList>
            <person name="Bayburt H."/>
            <person name="Kim J.M."/>
            <person name="Choi B.J."/>
            <person name="Jeon C.O."/>
        </authorList>
    </citation>
    <scope>NUCLEOTIDE SEQUENCE [LARGE SCALE GENOMIC DNA]</scope>
    <source>
        <strain evidence="7 8">KCTC 52743</strain>
    </source>
</reference>
<organism evidence="7 8">
    <name type="scientific">Psychrosphaera aquimarina</name>
    <dbReference type="NCBI Taxonomy" id="2044854"/>
    <lineage>
        <taxon>Bacteria</taxon>
        <taxon>Pseudomonadati</taxon>
        <taxon>Pseudomonadota</taxon>
        <taxon>Gammaproteobacteria</taxon>
        <taxon>Alteromonadales</taxon>
        <taxon>Pseudoalteromonadaceae</taxon>
        <taxon>Psychrosphaera</taxon>
    </lineage>
</organism>
<name>A0ABU3R2I1_9GAMM</name>
<evidence type="ECO:0000313" key="8">
    <source>
        <dbReference type="Proteomes" id="UP001257914"/>
    </source>
</evidence>
<dbReference type="Proteomes" id="UP001257914">
    <property type="component" value="Unassembled WGS sequence"/>
</dbReference>
<dbReference type="GO" id="GO:0008448">
    <property type="term" value="F:N-acetylglucosamine-6-phosphate deacetylase activity"/>
    <property type="evidence" value="ECO:0007669"/>
    <property type="project" value="UniProtKB-EC"/>
</dbReference>
<dbReference type="NCBIfam" id="TIGR00221">
    <property type="entry name" value="nagA"/>
    <property type="match status" value="1"/>
</dbReference>
<dbReference type="Gene3D" id="3.20.20.140">
    <property type="entry name" value="Metal-dependent hydrolases"/>
    <property type="match status" value="1"/>
</dbReference>
<evidence type="ECO:0000313" key="7">
    <source>
        <dbReference type="EMBL" id="MDU0113881.1"/>
    </source>
</evidence>
<evidence type="ECO:0000256" key="2">
    <source>
        <dbReference type="ARBA" id="ARBA00022723"/>
    </source>
</evidence>
<dbReference type="EC" id="3.5.1.25" evidence="5"/>